<organism evidence="2 3">
    <name type="scientific">Cicer arietinum</name>
    <name type="common">Chickpea</name>
    <name type="synonym">Garbanzo</name>
    <dbReference type="NCBI Taxonomy" id="3827"/>
    <lineage>
        <taxon>Eukaryota</taxon>
        <taxon>Viridiplantae</taxon>
        <taxon>Streptophyta</taxon>
        <taxon>Embryophyta</taxon>
        <taxon>Tracheophyta</taxon>
        <taxon>Spermatophyta</taxon>
        <taxon>Magnoliopsida</taxon>
        <taxon>eudicotyledons</taxon>
        <taxon>Gunneridae</taxon>
        <taxon>Pentapetalae</taxon>
        <taxon>rosids</taxon>
        <taxon>fabids</taxon>
        <taxon>Fabales</taxon>
        <taxon>Fabaceae</taxon>
        <taxon>Papilionoideae</taxon>
        <taxon>50 kb inversion clade</taxon>
        <taxon>NPAAA clade</taxon>
        <taxon>Hologalegina</taxon>
        <taxon>IRL clade</taxon>
        <taxon>Cicereae</taxon>
        <taxon>Cicer</taxon>
    </lineage>
</organism>
<reference evidence="3" key="2">
    <citation type="submission" date="2025-08" db="UniProtKB">
        <authorList>
            <consortium name="RefSeq"/>
        </authorList>
    </citation>
    <scope>IDENTIFICATION</scope>
    <source>
        <tissue evidence="3">Etiolated seedlings</tissue>
    </source>
</reference>
<sequence>MHYPCFHNVNAATIHTLHFHFPSNLTSSLIFSPNTNNNKLSSKARFECSINTKQVINTPIPKNNKAIILWDLDNKPPRGPPYDAALSLKILAERFADVVSISAYTKRHSFFNLPKWNPNQNPNPKTIVCRVCGQECKSIFDLNIHFDRIHLRQRQKMLTRLRSIKLNRSKVRFIRRNHKYNEAARTTAAPRVGFGLASELRRAGVFVKVVEDGDKVNAADSSLKREMVNGGIDWLFLVSDDFEFSEMLGKAREPNLGTVVVGDYWDRDLGKNADLWLPWIVVENGKVNEMDLMGRITKQGLDDELEEDDNVDDDEYIIENEQLEDGFYVH</sequence>
<dbReference type="RefSeq" id="XP_004499040.1">
    <property type="nucleotide sequence ID" value="XM_004498983.3"/>
</dbReference>
<dbReference type="PROSITE" id="PS00028">
    <property type="entry name" value="ZINC_FINGER_C2H2_1"/>
    <property type="match status" value="1"/>
</dbReference>
<evidence type="ECO:0000259" key="1">
    <source>
        <dbReference type="PROSITE" id="PS00028"/>
    </source>
</evidence>
<dbReference type="STRING" id="3827.A0A1S2Y5X1"/>
<dbReference type="KEGG" id="cam:101501184"/>
<gene>
    <name evidence="3" type="primary">LOC101501184</name>
</gene>
<dbReference type="RefSeq" id="XP_073224046.1">
    <property type="nucleotide sequence ID" value="XM_073367945.1"/>
</dbReference>
<evidence type="ECO:0000313" key="3">
    <source>
        <dbReference type="RefSeq" id="XP_004499040.1"/>
    </source>
</evidence>
<dbReference type="PANTHER" id="PTHR35744:SF2">
    <property type="entry name" value="OS06G0166200 PROTEIN"/>
    <property type="match status" value="1"/>
</dbReference>
<proteinExistence type="predicted"/>
<protein>
    <submittedName>
        <fullName evidence="3">Uncharacterized protein LOC101501184</fullName>
    </submittedName>
</protein>
<reference evidence="2" key="1">
    <citation type="journal article" date="2013" name="Nat. Biotechnol.">
        <title>Draft genome sequence of chickpea (Cicer arietinum) provides a resource for trait improvement.</title>
        <authorList>
            <person name="Varshney R.K."/>
            <person name="Song C."/>
            <person name="Saxena R.K."/>
            <person name="Azam S."/>
            <person name="Yu S."/>
            <person name="Sharpe A.G."/>
            <person name="Cannon S."/>
            <person name="Baek J."/>
            <person name="Rosen B.D."/>
            <person name="Tar'an B."/>
            <person name="Millan T."/>
            <person name="Zhang X."/>
            <person name="Ramsay L.D."/>
            <person name="Iwata A."/>
            <person name="Wang Y."/>
            <person name="Nelson W."/>
            <person name="Farmer A.D."/>
            <person name="Gaur P.M."/>
            <person name="Soderlund C."/>
            <person name="Penmetsa R.V."/>
            <person name="Xu C."/>
            <person name="Bharti A.K."/>
            <person name="He W."/>
            <person name="Winter P."/>
            <person name="Zhao S."/>
            <person name="Hane J.K."/>
            <person name="Carrasquilla-Garcia N."/>
            <person name="Condie J.A."/>
            <person name="Upadhyaya H.D."/>
            <person name="Luo M.C."/>
            <person name="Thudi M."/>
            <person name="Gowda C.L."/>
            <person name="Singh N.P."/>
            <person name="Lichtenzveig J."/>
            <person name="Gali K.K."/>
            <person name="Rubio J."/>
            <person name="Nadarajan N."/>
            <person name="Dolezel J."/>
            <person name="Bansal K.C."/>
            <person name="Xu X."/>
            <person name="Edwards D."/>
            <person name="Zhang G."/>
            <person name="Kahl G."/>
            <person name="Gil J."/>
            <person name="Singh K.B."/>
            <person name="Datta S.K."/>
            <person name="Jackson S.A."/>
            <person name="Wang J."/>
            <person name="Cook D.R."/>
        </authorList>
    </citation>
    <scope>NUCLEOTIDE SEQUENCE [LARGE SCALE GENOMIC DNA]</scope>
    <source>
        <strain evidence="2">cv. CDC Frontier</strain>
    </source>
</reference>
<name>A0A1S2Y5X1_CICAR</name>
<dbReference type="eggNOG" id="ENOG502QQPS">
    <property type="taxonomic scope" value="Eukaryota"/>
</dbReference>
<dbReference type="AlphaFoldDB" id="A0A1S2Y5X1"/>
<dbReference type="InterPro" id="IPR013087">
    <property type="entry name" value="Znf_C2H2_type"/>
</dbReference>
<dbReference type="PANTHER" id="PTHR35744">
    <property type="entry name" value="C2H2-TYPE DOMAIN-CONTAINING PROTEIN"/>
    <property type="match status" value="1"/>
</dbReference>
<evidence type="ECO:0000313" key="2">
    <source>
        <dbReference type="Proteomes" id="UP000087171"/>
    </source>
</evidence>
<dbReference type="RefSeq" id="XP_073224045.1">
    <property type="nucleotide sequence ID" value="XM_073367944.1"/>
</dbReference>
<dbReference type="OrthoDB" id="1408382at2759"/>
<dbReference type="PaxDb" id="3827-XP_004499040.1"/>
<keyword evidence="2" id="KW-1185">Reference proteome</keyword>
<dbReference type="GeneID" id="101501184"/>
<feature type="domain" description="C2H2-type" evidence="1">
    <location>
        <begin position="129"/>
        <end position="150"/>
    </location>
</feature>
<accession>A0A1S2Y5X1</accession>
<dbReference type="Proteomes" id="UP000087171">
    <property type="component" value="Chromosome Ca4"/>
</dbReference>